<dbReference type="Gene3D" id="3.30.300.30">
    <property type="match status" value="1"/>
</dbReference>
<keyword evidence="5" id="KW-1185">Reference proteome</keyword>
<dbReference type="SUPFAM" id="SSF56801">
    <property type="entry name" value="Acetyl-CoA synthetase-like"/>
    <property type="match status" value="1"/>
</dbReference>
<evidence type="ECO:0000313" key="5">
    <source>
        <dbReference type="Proteomes" id="UP000191112"/>
    </source>
</evidence>
<protein>
    <submittedName>
        <fullName evidence="4">O-succinylbenzoic acid--CoA ligase</fullName>
    </submittedName>
</protein>
<reference evidence="4 5" key="1">
    <citation type="submission" date="2017-02" db="EMBL/GenBank/DDBJ databases">
        <authorList>
            <person name="Peterson S.W."/>
        </authorList>
    </citation>
    <scope>NUCLEOTIDE SEQUENCE [LARGE SCALE GENOMIC DNA]</scope>
    <source>
        <strain evidence="4 5">DSM 22323</strain>
    </source>
</reference>
<dbReference type="InterPro" id="IPR000873">
    <property type="entry name" value="AMP-dep_synth/lig_dom"/>
</dbReference>
<dbReference type="InterPro" id="IPR042099">
    <property type="entry name" value="ANL_N_sf"/>
</dbReference>
<evidence type="ECO:0000256" key="1">
    <source>
        <dbReference type="ARBA" id="ARBA00006432"/>
    </source>
</evidence>
<dbReference type="PANTHER" id="PTHR43201">
    <property type="entry name" value="ACYL-COA SYNTHETASE"/>
    <property type="match status" value="1"/>
</dbReference>
<dbReference type="GO" id="GO:0031956">
    <property type="term" value="F:medium-chain fatty acid-CoA ligase activity"/>
    <property type="evidence" value="ECO:0007669"/>
    <property type="project" value="TreeGrafter"/>
</dbReference>
<dbReference type="Pfam" id="PF00501">
    <property type="entry name" value="AMP-binding"/>
    <property type="match status" value="1"/>
</dbReference>
<evidence type="ECO:0000259" key="3">
    <source>
        <dbReference type="Pfam" id="PF00501"/>
    </source>
</evidence>
<accession>A0A1T5DJ51</accession>
<dbReference type="GO" id="GO:0006631">
    <property type="term" value="P:fatty acid metabolic process"/>
    <property type="evidence" value="ECO:0007669"/>
    <property type="project" value="TreeGrafter"/>
</dbReference>
<dbReference type="OrthoDB" id="8870348at2"/>
<dbReference type="RefSeq" id="WP_079666057.1">
    <property type="nucleotide sequence ID" value="NZ_FUYZ01000002.1"/>
</dbReference>
<dbReference type="Proteomes" id="UP000191112">
    <property type="component" value="Unassembled WGS sequence"/>
</dbReference>
<gene>
    <name evidence="4" type="ORF">SAMN05660477_00778</name>
</gene>
<dbReference type="InterPro" id="IPR045851">
    <property type="entry name" value="AMP-bd_C_sf"/>
</dbReference>
<dbReference type="EMBL" id="FUYZ01000002">
    <property type="protein sequence ID" value="SKB71778.1"/>
    <property type="molecule type" value="Genomic_DNA"/>
</dbReference>
<evidence type="ECO:0000313" key="4">
    <source>
        <dbReference type="EMBL" id="SKB71778.1"/>
    </source>
</evidence>
<comment type="similarity">
    <text evidence="1">Belongs to the ATP-dependent AMP-binding enzyme family.</text>
</comment>
<organism evidence="4 5">
    <name type="scientific">Soonwooa buanensis</name>
    <dbReference type="NCBI Taxonomy" id="619805"/>
    <lineage>
        <taxon>Bacteria</taxon>
        <taxon>Pseudomonadati</taxon>
        <taxon>Bacteroidota</taxon>
        <taxon>Flavobacteriia</taxon>
        <taxon>Flavobacteriales</taxon>
        <taxon>Weeksellaceae</taxon>
        <taxon>Chryseobacterium group</taxon>
        <taxon>Soonwooa</taxon>
    </lineage>
</organism>
<evidence type="ECO:0000256" key="2">
    <source>
        <dbReference type="ARBA" id="ARBA00022598"/>
    </source>
</evidence>
<dbReference type="PANTHER" id="PTHR43201:SF5">
    <property type="entry name" value="MEDIUM-CHAIN ACYL-COA LIGASE ACSF2, MITOCHONDRIAL"/>
    <property type="match status" value="1"/>
</dbReference>
<name>A0A1T5DJ51_9FLAO</name>
<dbReference type="STRING" id="619805.SAMN05660477_00778"/>
<feature type="domain" description="AMP-dependent synthetase/ligase" evidence="3">
    <location>
        <begin position="33"/>
        <end position="183"/>
    </location>
</feature>
<sequence length="344" mass="38559">MLIDCSDIQLDIMKPKNDFETKVFEFFQECLSDKLTTSIKSSGSTGIPKLFDVEKSRMFASAKMTCDFLGLKKGNSAALCLPIEYISGKMMVIRAIERQLILNVLEPKSDALANLETEVDFCAMTPLQVEHSLDKLHLIKKLIIGGAAVSESLKKKIYDSLKTSNQEIFETYGMSETLSHIALRKIYPITEDYFTCFEGVNISISPSGCLIINAPSISPDLIVTNDLVEIIGENQFRFLGRIDNVINSGGAKIFPEEVEALIKKETPYEVVVTAILDDVLGEKMIAVVEAPPSEDLKLKILNINYRRKLDRPKDVIFIENIPRTPNGKVNRIDLKAIINRYKDE</sequence>
<keyword evidence="2 4" id="KW-0436">Ligase</keyword>
<dbReference type="AlphaFoldDB" id="A0A1T5DJ51"/>
<dbReference type="Gene3D" id="3.40.50.12780">
    <property type="entry name" value="N-terminal domain of ligase-like"/>
    <property type="match status" value="1"/>
</dbReference>
<proteinExistence type="inferred from homology"/>